<dbReference type="GO" id="GO:0004630">
    <property type="term" value="F:phospholipase D activity"/>
    <property type="evidence" value="ECO:0007669"/>
    <property type="project" value="UniProtKB-UniRule"/>
</dbReference>
<dbReference type="Pfam" id="PF13091">
    <property type="entry name" value="PLDc_2"/>
    <property type="match status" value="1"/>
</dbReference>
<sequence>MWKLGSGEGKGGDGGEKQERGMFGDMMGKMKSSAEKFTGGGQAEGSDTAQKPQGGQSGSFFDKMNASLHEAGRNLNARMTKQDEAHTHTHGVDQCSDGSHNSSHRFQSFAPQRTGNQVKWYVDGCSYFYAVSLALEHARESVWILDWWLSPEVYLRRPPALNEQYRLDRMLRNAAERGVKVRVIVYKEVTQALTLSSSHTKHALEDMHPNITVLRHPDHLPDKHVLAKNFMSSFSNLNLTAATASKLPGDALKSIYGMNDDAVLYWAHHEKLCVVDGDLAFMGGLDLCYGRWDTHNHPIADVHPGDLNQIVFPGQDYNNARVMDFQDVVNWQNNKLDRKYNSRMGWSDMSISLLGPVVEDLKAHFAQRWNFIYYEKYDVRNQTDRHQPIAFEASHIGILNRDAPDEGQHHFRQRLRQEYEEGRGRLADQTDQWKRRYLDSEGGMPGSTPCQIMRSCCKWSHGGSVEHSIADAYITAIRDSKHFIYIENQFFITATDDQQKPIKNKLGAAMVERIVRAARNNENYHIIVVMPAVPAFAGDLKADDAISTRAIMEFQYFSINRGGHSIYESLANQGIDPMRYIRFYNLRNYDRINSSDALKTAEQQSGISYDDARRGHDQKYGAGYGGNPQQQSQEPYGQPNEDIQNFNQFQDTAKNLGSQGGLASGRYDTISSAYMLNQPSLFDIPWTGSPESEIDAFVSEELYVHSKLLIADDRLVICGSANLNDRSQLGTHDSEIAICIEDPETIDSTMDGRPYQASRFAASLRRFIFRKHLGLVPPQDYTNGRDPNFAPVNSVPVNEYDWGSHEDHLVTDPLGEEFKNLWNGTAYENTQAFEKVFHPVPSDKARTWEDYESYYSKYFPLLKEDSKEQEKKADEQKIKEKGGEPARPSTWKMGHVVAEEFSPGAQGAREVKEVLARIRGTLVEMPLLFMDKEDFAKEGMSLNAFTEEVFT</sequence>
<dbReference type="InterPro" id="IPR025202">
    <property type="entry name" value="PLD-like_dom"/>
</dbReference>
<dbReference type="PANTHER" id="PTHR18896">
    <property type="entry name" value="PHOSPHOLIPASE D"/>
    <property type="match status" value="1"/>
</dbReference>
<keyword evidence="4" id="KW-0443">Lipid metabolism</keyword>
<evidence type="ECO:0000256" key="3">
    <source>
        <dbReference type="ARBA" id="ARBA00022963"/>
    </source>
</evidence>
<accession>A0A2P7Z7P8</accession>
<feature type="compositionally biased region" description="Basic and acidic residues" evidence="6">
    <location>
        <begin position="867"/>
        <end position="884"/>
    </location>
</feature>
<dbReference type="Gene3D" id="3.30.870.10">
    <property type="entry name" value="Endonuclease Chain A"/>
    <property type="match status" value="3"/>
</dbReference>
<feature type="compositionally biased region" description="Basic and acidic residues" evidence="6">
    <location>
        <begin position="610"/>
        <end position="619"/>
    </location>
</feature>
<feature type="compositionally biased region" description="Polar residues" evidence="6">
    <location>
        <begin position="96"/>
        <end position="109"/>
    </location>
</feature>
<comment type="catalytic activity">
    <reaction evidence="5">
        <text>a 1,2-diacyl-sn-glycero-3-phosphocholine + H2O = a 1,2-diacyl-sn-glycero-3-phosphate + choline + H(+)</text>
        <dbReference type="Rhea" id="RHEA:14445"/>
        <dbReference type="ChEBI" id="CHEBI:15354"/>
        <dbReference type="ChEBI" id="CHEBI:15377"/>
        <dbReference type="ChEBI" id="CHEBI:15378"/>
        <dbReference type="ChEBI" id="CHEBI:57643"/>
        <dbReference type="ChEBI" id="CHEBI:58608"/>
        <dbReference type="EC" id="3.1.4.4"/>
    </reaction>
</comment>
<dbReference type="PANTHER" id="PTHR18896:SF186">
    <property type="entry name" value="PHOSPHOLIPASE D"/>
    <property type="match status" value="1"/>
</dbReference>
<dbReference type="GO" id="GO:0006654">
    <property type="term" value="P:phosphatidic acid biosynthetic process"/>
    <property type="evidence" value="ECO:0007669"/>
    <property type="project" value="InterPro"/>
</dbReference>
<dbReference type="InterPro" id="IPR015679">
    <property type="entry name" value="PLipase_D_fam"/>
</dbReference>
<protein>
    <recommendedName>
        <fullName evidence="5">Phospholipase</fullName>
        <ecNumber evidence="5">3.1.4.4</ecNumber>
    </recommendedName>
</protein>
<keyword evidence="1" id="KW-0677">Repeat</keyword>
<evidence type="ECO:0000313" key="8">
    <source>
        <dbReference type="EMBL" id="PSK44237.1"/>
    </source>
</evidence>
<evidence type="ECO:0000256" key="4">
    <source>
        <dbReference type="ARBA" id="ARBA00023098"/>
    </source>
</evidence>
<keyword evidence="9" id="KW-1185">Reference proteome</keyword>
<dbReference type="STRING" id="40998.A0A2P7Z7P8"/>
<evidence type="ECO:0000259" key="7">
    <source>
        <dbReference type="PROSITE" id="PS50035"/>
    </source>
</evidence>
<feature type="domain" description="PLD phosphodiesterase" evidence="7">
    <location>
        <begin position="264"/>
        <end position="291"/>
    </location>
</feature>
<name>A0A2P7Z7P8_9PEZI</name>
<dbReference type="EC" id="3.1.4.4" evidence="5"/>
<dbReference type="PROSITE" id="PS50035">
    <property type="entry name" value="PLD"/>
    <property type="match status" value="2"/>
</dbReference>
<gene>
    <name evidence="8" type="ORF">B9Z65_217</name>
</gene>
<dbReference type="Pfam" id="PF00614">
    <property type="entry name" value="PLDc"/>
    <property type="match status" value="1"/>
</dbReference>
<feature type="region of interest" description="Disordered" evidence="6">
    <location>
        <begin position="1"/>
        <end position="62"/>
    </location>
</feature>
<comment type="similarity">
    <text evidence="5">Belongs to the phospholipase D family.</text>
</comment>
<dbReference type="SUPFAM" id="SSF56024">
    <property type="entry name" value="Phospholipase D/nuclease"/>
    <property type="match status" value="2"/>
</dbReference>
<feature type="compositionally biased region" description="Polar residues" evidence="6">
    <location>
        <begin position="45"/>
        <end position="54"/>
    </location>
</feature>
<evidence type="ECO:0000256" key="5">
    <source>
        <dbReference type="PIRNR" id="PIRNR009376"/>
    </source>
</evidence>
<feature type="region of interest" description="Disordered" evidence="6">
    <location>
        <begin position="867"/>
        <end position="889"/>
    </location>
</feature>
<keyword evidence="3 5" id="KW-0442">Lipid degradation</keyword>
<feature type="region of interest" description="Disordered" evidence="6">
    <location>
        <begin position="600"/>
        <end position="643"/>
    </location>
</feature>
<dbReference type="AlphaFoldDB" id="A0A2P7Z7P8"/>
<feature type="compositionally biased region" description="Basic and acidic residues" evidence="6">
    <location>
        <begin position="10"/>
        <end position="22"/>
    </location>
</feature>
<reference evidence="8 9" key="1">
    <citation type="submission" date="2017-05" db="EMBL/GenBank/DDBJ databases">
        <title>Draft genome sequence of Elsinoe australis.</title>
        <authorList>
            <person name="Cheng Q."/>
        </authorList>
    </citation>
    <scope>NUCLEOTIDE SEQUENCE [LARGE SCALE GENOMIC DNA]</scope>
    <source>
        <strain evidence="8 9">NL1</strain>
    </source>
</reference>
<dbReference type="InterPro" id="IPR001736">
    <property type="entry name" value="PLipase_D/transphosphatidylase"/>
</dbReference>
<dbReference type="PIRSF" id="PIRSF009376">
    <property type="entry name" value="Phospholipase_D_euk"/>
    <property type="match status" value="1"/>
</dbReference>
<organism evidence="8 9">
    <name type="scientific">Elsinoe australis</name>
    <dbReference type="NCBI Taxonomy" id="40998"/>
    <lineage>
        <taxon>Eukaryota</taxon>
        <taxon>Fungi</taxon>
        <taxon>Dikarya</taxon>
        <taxon>Ascomycota</taxon>
        <taxon>Pezizomycotina</taxon>
        <taxon>Dothideomycetes</taxon>
        <taxon>Dothideomycetidae</taxon>
        <taxon>Myriangiales</taxon>
        <taxon>Elsinoaceae</taxon>
        <taxon>Elsinoe</taxon>
    </lineage>
</organism>
<dbReference type="InterPro" id="IPR016555">
    <property type="entry name" value="PLipase_D_euk"/>
</dbReference>
<dbReference type="GO" id="GO:0035556">
    <property type="term" value="P:intracellular signal transduction"/>
    <property type="evidence" value="ECO:0007669"/>
    <property type="project" value="InterPro"/>
</dbReference>
<dbReference type="CDD" id="cd09141">
    <property type="entry name" value="PLDc_vPLD1_2_yPLD_like_2"/>
    <property type="match status" value="1"/>
</dbReference>
<dbReference type="Proteomes" id="UP000243723">
    <property type="component" value="Unassembled WGS sequence"/>
</dbReference>
<dbReference type="EMBL" id="NHZQ01000289">
    <property type="protein sequence ID" value="PSK44237.1"/>
    <property type="molecule type" value="Genomic_DNA"/>
</dbReference>
<evidence type="ECO:0000256" key="6">
    <source>
        <dbReference type="SAM" id="MobiDB-lite"/>
    </source>
</evidence>
<dbReference type="OrthoDB" id="14911at2759"/>
<feature type="compositionally biased region" description="Polar residues" evidence="6">
    <location>
        <begin position="627"/>
        <end position="643"/>
    </location>
</feature>
<dbReference type="FunFam" id="3.30.870.10:FF:000032">
    <property type="entry name" value="Phospholipase"/>
    <property type="match status" value="1"/>
</dbReference>
<keyword evidence="2 5" id="KW-0378">Hydrolase</keyword>
<dbReference type="SMART" id="SM00155">
    <property type="entry name" value="PLDc"/>
    <property type="match status" value="2"/>
</dbReference>
<evidence type="ECO:0000256" key="2">
    <source>
        <dbReference type="ARBA" id="ARBA00022801"/>
    </source>
</evidence>
<comment type="caution">
    <text evidence="8">The sequence shown here is derived from an EMBL/GenBank/DDBJ whole genome shotgun (WGS) entry which is preliminary data.</text>
</comment>
<proteinExistence type="inferred from homology"/>
<evidence type="ECO:0000256" key="1">
    <source>
        <dbReference type="ARBA" id="ARBA00022737"/>
    </source>
</evidence>
<dbReference type="GO" id="GO:0009395">
    <property type="term" value="P:phospholipid catabolic process"/>
    <property type="evidence" value="ECO:0007669"/>
    <property type="project" value="TreeGrafter"/>
</dbReference>
<evidence type="ECO:0000313" key="9">
    <source>
        <dbReference type="Proteomes" id="UP000243723"/>
    </source>
</evidence>
<feature type="domain" description="PLD phosphodiesterase" evidence="7">
    <location>
        <begin position="700"/>
        <end position="727"/>
    </location>
</feature>
<feature type="region of interest" description="Disordered" evidence="6">
    <location>
        <begin position="83"/>
        <end position="109"/>
    </location>
</feature>
<dbReference type="CDD" id="cd09138">
    <property type="entry name" value="PLDc_vPLD1_2_yPLD_like_1"/>
    <property type="match status" value="1"/>
</dbReference>